<feature type="coiled-coil region" evidence="1">
    <location>
        <begin position="244"/>
        <end position="271"/>
    </location>
</feature>
<dbReference type="PANTHER" id="PTHR33070">
    <property type="entry name" value="OS06G0725500 PROTEIN"/>
    <property type="match status" value="1"/>
</dbReference>
<organism evidence="2 3">
    <name type="scientific">Erythranthe guttata</name>
    <name type="common">Yellow monkey flower</name>
    <name type="synonym">Mimulus guttatus</name>
    <dbReference type="NCBI Taxonomy" id="4155"/>
    <lineage>
        <taxon>Eukaryota</taxon>
        <taxon>Viridiplantae</taxon>
        <taxon>Streptophyta</taxon>
        <taxon>Embryophyta</taxon>
        <taxon>Tracheophyta</taxon>
        <taxon>Spermatophyta</taxon>
        <taxon>Magnoliopsida</taxon>
        <taxon>eudicotyledons</taxon>
        <taxon>Gunneridae</taxon>
        <taxon>Pentapetalae</taxon>
        <taxon>asterids</taxon>
        <taxon>lamiids</taxon>
        <taxon>Lamiales</taxon>
        <taxon>Phrymaceae</taxon>
        <taxon>Erythranthe</taxon>
    </lineage>
</organism>
<dbReference type="OrthoDB" id="1701699at2759"/>
<evidence type="ECO:0000313" key="3">
    <source>
        <dbReference type="Proteomes" id="UP000030748"/>
    </source>
</evidence>
<dbReference type="Proteomes" id="UP000030748">
    <property type="component" value="Unassembled WGS sequence"/>
</dbReference>
<dbReference type="AlphaFoldDB" id="A0A022RJY1"/>
<dbReference type="Pfam" id="PF03087">
    <property type="entry name" value="BPS1"/>
    <property type="match status" value="1"/>
</dbReference>
<accession>A0A022RJY1</accession>
<dbReference type="EMBL" id="KI630401">
    <property type="protein sequence ID" value="EYU40466.1"/>
    <property type="molecule type" value="Genomic_DNA"/>
</dbReference>
<protein>
    <submittedName>
        <fullName evidence="2">Uncharacterized protein</fullName>
    </submittedName>
</protein>
<sequence length="278" mass="31317">MAFSPLQSKTLHHNRSLSLPCKSDPSISHFNEKLSTLVRDSEASFSSLNNRLNNLKNLYTETDDLLMLPHIQQECEEKWVDQILDGYISLLDACTTVKDLVSNTKEDLQELLSSLRRSKDSANGVRCYLSSRRKSKKIIQKCLKDLRSNFTSIINASSETTGVACTLKETELAAVTVFESLLSYLNGAKIQAKRSGWSIVSKMMQSKKVVSEDEGANVNEFEKIDGLLQTSVENEQVEQITTHLKGMDSSIQSLEQELESLFRQLIRSRVSLLNILNH</sequence>
<proteinExistence type="predicted"/>
<keyword evidence="3" id="KW-1185">Reference proteome</keyword>
<keyword evidence="1" id="KW-0175">Coiled coil</keyword>
<name>A0A022RJY1_ERYGU</name>
<dbReference type="KEGG" id="egt:105954655"/>
<evidence type="ECO:0000313" key="2">
    <source>
        <dbReference type="EMBL" id="EYU40466.1"/>
    </source>
</evidence>
<dbReference type="InterPro" id="IPR004320">
    <property type="entry name" value="BPS1_pln"/>
</dbReference>
<dbReference type="PANTHER" id="PTHR33070:SF129">
    <property type="entry name" value="DUF241 DOMAIN PROTEIN"/>
    <property type="match status" value="1"/>
</dbReference>
<reference evidence="2 3" key="1">
    <citation type="journal article" date="2013" name="Proc. Natl. Acad. Sci. U.S.A.">
        <title>Fine-scale variation in meiotic recombination in Mimulus inferred from population shotgun sequencing.</title>
        <authorList>
            <person name="Hellsten U."/>
            <person name="Wright K.M."/>
            <person name="Jenkins J."/>
            <person name="Shu S."/>
            <person name="Yuan Y."/>
            <person name="Wessler S.R."/>
            <person name="Schmutz J."/>
            <person name="Willis J.H."/>
            <person name="Rokhsar D.S."/>
        </authorList>
    </citation>
    <scope>NUCLEOTIDE SEQUENCE [LARGE SCALE GENOMIC DNA]</scope>
    <source>
        <strain evidence="3">cv. DUN x IM62</strain>
    </source>
</reference>
<dbReference type="OMA" id="PIMATSH"/>
<dbReference type="GO" id="GO:0048367">
    <property type="term" value="P:shoot system development"/>
    <property type="evidence" value="ECO:0007669"/>
    <property type="project" value="InterPro"/>
</dbReference>
<dbReference type="GO" id="GO:0048364">
    <property type="term" value="P:root development"/>
    <property type="evidence" value="ECO:0007669"/>
    <property type="project" value="InterPro"/>
</dbReference>
<dbReference type="PhylomeDB" id="A0A022RJY1"/>
<dbReference type="eggNOG" id="ENOG502S2Q3">
    <property type="taxonomic scope" value="Eukaryota"/>
</dbReference>
<evidence type="ECO:0000256" key="1">
    <source>
        <dbReference type="SAM" id="Coils"/>
    </source>
</evidence>
<gene>
    <name evidence="2" type="ORF">MIMGU_mgv1a019954mg</name>
</gene>
<dbReference type="STRING" id="4155.A0A022RJY1"/>